<dbReference type="GO" id="GO:0016020">
    <property type="term" value="C:membrane"/>
    <property type="evidence" value="ECO:0007669"/>
    <property type="project" value="UniProtKB-SubCell"/>
</dbReference>
<dbReference type="EMBL" id="CP003597">
    <property type="protein sequence ID" value="AFY86295.1"/>
    <property type="molecule type" value="Genomic_DNA"/>
</dbReference>
<dbReference type="CDD" id="cd09912">
    <property type="entry name" value="DLP_2"/>
    <property type="match status" value="1"/>
</dbReference>
<dbReference type="PATRIC" id="fig|251229.3.peg.884"/>
<dbReference type="InterPro" id="IPR027417">
    <property type="entry name" value="P-loop_NTPase"/>
</dbReference>
<keyword evidence="4" id="KW-0342">GTP-binding</keyword>
<accession>K9TUT3</accession>
<evidence type="ECO:0000256" key="1">
    <source>
        <dbReference type="ARBA" id="ARBA00004370"/>
    </source>
</evidence>
<evidence type="ECO:0000256" key="6">
    <source>
        <dbReference type="SAM" id="Coils"/>
    </source>
</evidence>
<name>K9TUT3_CHRTP</name>
<dbReference type="KEGG" id="cthe:Chro_0749"/>
<evidence type="ECO:0000256" key="5">
    <source>
        <dbReference type="ARBA" id="ARBA00023136"/>
    </source>
</evidence>
<dbReference type="AlphaFoldDB" id="K9TUT3"/>
<dbReference type="PANTHER" id="PTHR10465:SF0">
    <property type="entry name" value="SARCALUMENIN"/>
    <property type="match status" value="1"/>
</dbReference>
<evidence type="ECO:0000259" key="7">
    <source>
        <dbReference type="Pfam" id="PF00350"/>
    </source>
</evidence>
<dbReference type="Proteomes" id="UP000010384">
    <property type="component" value="Chromosome"/>
</dbReference>
<dbReference type="InParanoid" id="K9TUT3"/>
<reference evidence="8 9" key="1">
    <citation type="submission" date="2012-06" db="EMBL/GenBank/DDBJ databases">
        <title>Finished chromosome of genome of Chroococcidiopsis thermalis PCC 7203.</title>
        <authorList>
            <consortium name="US DOE Joint Genome Institute"/>
            <person name="Gugger M."/>
            <person name="Coursin T."/>
            <person name="Rippka R."/>
            <person name="Tandeau De Marsac N."/>
            <person name="Huntemann M."/>
            <person name="Wei C.-L."/>
            <person name="Han J."/>
            <person name="Detter J.C."/>
            <person name="Han C."/>
            <person name="Tapia R."/>
            <person name="Davenport K."/>
            <person name="Daligault H."/>
            <person name="Erkkila T."/>
            <person name="Gu W."/>
            <person name="Munk A.C.C."/>
            <person name="Teshima H."/>
            <person name="Xu Y."/>
            <person name="Chain P."/>
            <person name="Chen A."/>
            <person name="Krypides N."/>
            <person name="Mavromatis K."/>
            <person name="Markowitz V."/>
            <person name="Szeto E."/>
            <person name="Ivanova N."/>
            <person name="Mikhailova N."/>
            <person name="Ovchinnikova G."/>
            <person name="Pagani I."/>
            <person name="Pati A."/>
            <person name="Goodwin L."/>
            <person name="Peters L."/>
            <person name="Pitluck S."/>
            <person name="Woyke T."/>
            <person name="Kerfeld C."/>
        </authorList>
    </citation>
    <scope>NUCLEOTIDE SEQUENCE [LARGE SCALE GENOMIC DNA]</scope>
    <source>
        <strain evidence="8 9">PCC 7203</strain>
    </source>
</reference>
<dbReference type="GO" id="GO:0005525">
    <property type="term" value="F:GTP binding"/>
    <property type="evidence" value="ECO:0007669"/>
    <property type="project" value="UniProtKB-KW"/>
</dbReference>
<evidence type="ECO:0000313" key="8">
    <source>
        <dbReference type="EMBL" id="AFY86295.1"/>
    </source>
</evidence>
<dbReference type="STRING" id="251229.Chro_0749"/>
<keyword evidence="9" id="KW-1185">Reference proteome</keyword>
<proteinExistence type="predicted"/>
<dbReference type="SMR" id="K9TUT3"/>
<dbReference type="PANTHER" id="PTHR10465">
    <property type="entry name" value="TRANSMEMBRANE GTPASE FZO1"/>
    <property type="match status" value="1"/>
</dbReference>
<dbReference type="eggNOG" id="COG0699">
    <property type="taxonomic scope" value="Bacteria"/>
</dbReference>
<feature type="coiled-coil region" evidence="6">
    <location>
        <begin position="600"/>
        <end position="630"/>
    </location>
</feature>
<dbReference type="InterPro" id="IPR045063">
    <property type="entry name" value="Dynamin_N"/>
</dbReference>
<dbReference type="HOGENOM" id="CLU_016257_0_0_3"/>
<feature type="domain" description="Dynamin N-terminal" evidence="7">
    <location>
        <begin position="74"/>
        <end position="225"/>
    </location>
</feature>
<dbReference type="InterPro" id="IPR027094">
    <property type="entry name" value="Mitofusin_fam"/>
</dbReference>
<keyword evidence="3" id="KW-0378">Hydrolase</keyword>
<evidence type="ECO:0000313" key="9">
    <source>
        <dbReference type="Proteomes" id="UP000010384"/>
    </source>
</evidence>
<dbReference type="SUPFAM" id="SSF52540">
    <property type="entry name" value="P-loop containing nucleoside triphosphate hydrolases"/>
    <property type="match status" value="1"/>
</dbReference>
<keyword evidence="5" id="KW-0472">Membrane</keyword>
<evidence type="ECO:0000256" key="2">
    <source>
        <dbReference type="ARBA" id="ARBA00022741"/>
    </source>
</evidence>
<evidence type="ECO:0000256" key="3">
    <source>
        <dbReference type="ARBA" id="ARBA00022801"/>
    </source>
</evidence>
<organism evidence="8 9">
    <name type="scientific">Chroococcidiopsis thermalis (strain PCC 7203)</name>
    <dbReference type="NCBI Taxonomy" id="251229"/>
    <lineage>
        <taxon>Bacteria</taxon>
        <taxon>Bacillati</taxon>
        <taxon>Cyanobacteriota</taxon>
        <taxon>Cyanophyceae</taxon>
        <taxon>Chroococcidiopsidales</taxon>
        <taxon>Chroococcidiopsidaceae</taxon>
        <taxon>Chroococcidiopsis</taxon>
    </lineage>
</organism>
<dbReference type="OrthoDB" id="3650305at2"/>
<dbReference type="GO" id="GO:0003924">
    <property type="term" value="F:GTPase activity"/>
    <property type="evidence" value="ECO:0007669"/>
    <property type="project" value="InterPro"/>
</dbReference>
<comment type="subcellular location">
    <subcellularLocation>
        <location evidence="1">Membrane</location>
    </subcellularLocation>
</comment>
<dbReference type="RefSeq" id="WP_015152846.1">
    <property type="nucleotide sequence ID" value="NC_019695.1"/>
</dbReference>
<keyword evidence="2" id="KW-0547">Nucleotide-binding</keyword>
<protein>
    <submittedName>
        <fullName evidence="8">Dynamin family protein</fullName>
    </submittedName>
</protein>
<gene>
    <name evidence="8" type="ORF">Chro_0749</name>
</gene>
<dbReference type="Pfam" id="PF00350">
    <property type="entry name" value="Dynamin_N"/>
    <property type="match status" value="1"/>
</dbReference>
<evidence type="ECO:0000256" key="4">
    <source>
        <dbReference type="ARBA" id="ARBA00023134"/>
    </source>
</evidence>
<dbReference type="Gene3D" id="3.40.50.300">
    <property type="entry name" value="P-loop containing nucleotide triphosphate hydrolases"/>
    <property type="match status" value="1"/>
</dbReference>
<keyword evidence="6" id="KW-0175">Coiled coil</keyword>
<sequence>MNTSSEYGTHNNTSSTSYEKFQMFQKYRQWLYSLCDRLAQIIYNPSNQYYQKDTSLLNQLKDISEKLRSQRFRVAVIGDFSQGKSTLINALVKKEIQPIRAIACSRTLTVLKDGTQQRILGQYKDGRIEEISYEQYRVLSTITKDAARQYHSDEFYHPNIEEIIFEHPDFDLCQNGVEIVDSPGLNEHPARAEITRKLIKDADALIFITDASQALTQTERQLIDDIRRQINEGKEDKPLANIFLVVNKIDNLDSEEDLQDVQAVVNEFAYGKNPMLAGEHRVHYISAKSVLKALSNNNQNEYLYSFQKFVQALENFLANERGSLKIQNAITAISKVSQKYIANWNVTIEDTEKAKNDILEEIGVLSGHSVRIENSLIKKVELAASQLSENMRVDWHHWINLLGLKAILNEKSKNWYSGRDVVWDQHGIIKDYVDLCIKDSEIVINLWINEKIQVLVEKGIKNIEEKFFSELNSIDKNKLYNEQFRQQQIKNNTCQFEKFKFDVGQKGGYGDLWRWITCILFVGYFFGSADEIVRQMKEKVVEVGINELREHPPQVLEDIHQEILIILKDRISIVDNFFIPMLSNCTKTLECKESEYIKILEKQEEEITSITQYQQELEELKQQVKLYFNQY</sequence>